<dbReference type="InterPro" id="IPR001810">
    <property type="entry name" value="F-box_dom"/>
</dbReference>
<proteinExistence type="predicted"/>
<keyword evidence="3" id="KW-1185">Reference proteome</keyword>
<dbReference type="PANTHER" id="PTHR31900">
    <property type="entry name" value="F-BOX/RNI SUPERFAMILY PROTEIN-RELATED"/>
    <property type="match status" value="1"/>
</dbReference>
<dbReference type="InterPro" id="IPR050232">
    <property type="entry name" value="FBL13/AtMIF1-like"/>
</dbReference>
<dbReference type="Pfam" id="PF08387">
    <property type="entry name" value="FBD"/>
    <property type="match status" value="1"/>
</dbReference>
<dbReference type="OrthoDB" id="594804at2759"/>
<dbReference type="InterPro" id="IPR036047">
    <property type="entry name" value="F-box-like_dom_sf"/>
</dbReference>
<organism evidence="2 3">
    <name type="scientific">Corchorus olitorius</name>
    <dbReference type="NCBI Taxonomy" id="93759"/>
    <lineage>
        <taxon>Eukaryota</taxon>
        <taxon>Viridiplantae</taxon>
        <taxon>Streptophyta</taxon>
        <taxon>Embryophyta</taxon>
        <taxon>Tracheophyta</taxon>
        <taxon>Spermatophyta</taxon>
        <taxon>Magnoliopsida</taxon>
        <taxon>eudicotyledons</taxon>
        <taxon>Gunneridae</taxon>
        <taxon>Pentapetalae</taxon>
        <taxon>rosids</taxon>
        <taxon>malvids</taxon>
        <taxon>Malvales</taxon>
        <taxon>Malvaceae</taxon>
        <taxon>Grewioideae</taxon>
        <taxon>Apeibeae</taxon>
        <taxon>Corchorus</taxon>
    </lineage>
</organism>
<sequence length="467" mass="54461">MELQRPKLSDNNHNRFSDLPESVILHIFSFMDTIDVVRASAVATNWRYLWTKIPRLIFHYNRFCGTRNRDDMEFKDLINWVLMAHDKSVSIQSFRLSCLGDHWIYRWMNILAQKHVRQLHLEVTGLTETTPFVLPRYLIASDSLEILELRFHECDTVVKIPSHVGFSRLKSLTLEDTRLLDQVLFQNFISSCPLLETLILRQCQFHDFKVLDISLRDLRKLVISIPSDQGLSECEIKIACQKLEQFYFLGSLAKNISWDKNPSFLQAASIFAWVWDGDFVPNEEFADHVSKILRGVSHAEVLHLGMCILTYTYPAVSKPECLTTFYNLKVVAVSIRTFECYILPLIYLMKCAPNLERLSMLIDEYEEPASHYVLEIPDEAIECHLKRVKLIDVGYDNDNELELIRFFLENGHVLEEMSIISKNRLEPETKREYIQEVMRFPPSSSYVTVTFSEPKQDGWGELGVLDY</sequence>
<reference evidence="3" key="1">
    <citation type="submission" date="2013-09" db="EMBL/GenBank/DDBJ databases">
        <title>Corchorus olitorius genome sequencing.</title>
        <authorList>
            <person name="Alam M."/>
            <person name="Haque M.S."/>
            <person name="Islam M.S."/>
            <person name="Emdad E.M."/>
            <person name="Islam M.M."/>
            <person name="Ahmed B."/>
            <person name="Halim A."/>
            <person name="Hossen Q.M.M."/>
            <person name="Hossain M.Z."/>
            <person name="Ahmed R."/>
            <person name="Khan M.M."/>
            <person name="Islam R."/>
            <person name="Rashid M.M."/>
            <person name="Khan S.A."/>
            <person name="Rahman M.S."/>
            <person name="Alam M."/>
            <person name="Yahiya A.S."/>
            <person name="Khan M.S."/>
            <person name="Azam M.S."/>
            <person name="Haque T."/>
            <person name="Lashkar M.Z.H."/>
            <person name="Akhand A.I."/>
            <person name="Morshed G."/>
            <person name="Roy S."/>
            <person name="Uddin K.S."/>
            <person name="Rabeya T."/>
            <person name="Hossain A.S."/>
            <person name="Chowdhury A."/>
            <person name="Snigdha A.R."/>
            <person name="Mortoza M.S."/>
            <person name="Matin S.A."/>
            <person name="Hoque S.M.E."/>
            <person name="Islam M.K."/>
            <person name="Roy D.K."/>
            <person name="Haider R."/>
            <person name="Moosa M.M."/>
            <person name="Elias S.M."/>
            <person name="Hasan A.M."/>
            <person name="Jahan S."/>
            <person name="Shafiuddin M."/>
            <person name="Mahmood N."/>
            <person name="Shommy N.S."/>
        </authorList>
    </citation>
    <scope>NUCLEOTIDE SEQUENCE [LARGE SCALE GENOMIC DNA]</scope>
    <source>
        <strain evidence="3">cv. O-4</strain>
    </source>
</reference>
<dbReference type="PANTHER" id="PTHR31900:SF27">
    <property type="entry name" value="FBD DOMAIN-CONTAINING PROTEIN"/>
    <property type="match status" value="1"/>
</dbReference>
<dbReference type="SMART" id="SM00256">
    <property type="entry name" value="FBOX"/>
    <property type="match status" value="1"/>
</dbReference>
<dbReference type="STRING" id="93759.A0A1R3HAV0"/>
<dbReference type="Pfam" id="PF24758">
    <property type="entry name" value="LRR_At5g56370"/>
    <property type="match status" value="1"/>
</dbReference>
<dbReference type="SUPFAM" id="SSF52047">
    <property type="entry name" value="RNI-like"/>
    <property type="match status" value="1"/>
</dbReference>
<comment type="caution">
    <text evidence="2">The sequence shown here is derived from an EMBL/GenBank/DDBJ whole genome shotgun (WGS) entry which is preliminary data.</text>
</comment>
<name>A0A1R3HAV0_9ROSI</name>
<dbReference type="Gene3D" id="1.20.1280.50">
    <property type="match status" value="1"/>
</dbReference>
<dbReference type="EMBL" id="AWUE01020602">
    <property type="protein sequence ID" value="OMO67482.1"/>
    <property type="molecule type" value="Genomic_DNA"/>
</dbReference>
<gene>
    <name evidence="2" type="ORF">COLO4_30125</name>
</gene>
<dbReference type="InterPro" id="IPR006566">
    <property type="entry name" value="FBD"/>
</dbReference>
<dbReference type="Proteomes" id="UP000187203">
    <property type="component" value="Unassembled WGS sequence"/>
</dbReference>
<dbReference type="AlphaFoldDB" id="A0A1R3HAV0"/>
<protein>
    <recommendedName>
        <fullName evidence="1">F-box domain-containing protein</fullName>
    </recommendedName>
</protein>
<evidence type="ECO:0000313" key="3">
    <source>
        <dbReference type="Proteomes" id="UP000187203"/>
    </source>
</evidence>
<feature type="domain" description="F-box" evidence="1">
    <location>
        <begin position="13"/>
        <end position="61"/>
    </location>
</feature>
<dbReference type="SUPFAM" id="SSF81383">
    <property type="entry name" value="F-box domain"/>
    <property type="match status" value="1"/>
</dbReference>
<dbReference type="InterPro" id="IPR055411">
    <property type="entry name" value="LRR_FXL15/At3g58940/PEG3-like"/>
</dbReference>
<dbReference type="PROSITE" id="PS50181">
    <property type="entry name" value="FBOX"/>
    <property type="match status" value="1"/>
</dbReference>
<accession>A0A1R3HAV0</accession>
<dbReference type="Pfam" id="PF00646">
    <property type="entry name" value="F-box"/>
    <property type="match status" value="1"/>
</dbReference>
<dbReference type="SMART" id="SM00579">
    <property type="entry name" value="FBD"/>
    <property type="match status" value="1"/>
</dbReference>
<evidence type="ECO:0000313" key="2">
    <source>
        <dbReference type="EMBL" id="OMO67482.1"/>
    </source>
</evidence>
<evidence type="ECO:0000259" key="1">
    <source>
        <dbReference type="PROSITE" id="PS50181"/>
    </source>
</evidence>
<dbReference type="InterPro" id="IPR032675">
    <property type="entry name" value="LRR_dom_sf"/>
</dbReference>
<dbReference type="Gene3D" id="3.80.10.10">
    <property type="entry name" value="Ribonuclease Inhibitor"/>
    <property type="match status" value="1"/>
</dbReference>